<sequence length="16" mass="2003">MSFFMKKDMTVGRRIR</sequence>
<dbReference type="AlphaFoldDB" id="A0A1C4EBB7"/>
<reference evidence="2" key="1">
    <citation type="submission" date="2016-08" db="EMBL/GenBank/DDBJ databases">
        <authorList>
            <person name="Loux V."/>
            <person name="Rue O."/>
        </authorList>
    </citation>
    <scope>NUCLEOTIDE SEQUENCE [LARGE SCALE GENOMIC DNA]</scope>
    <source>
        <strain evidence="2">INRA Bc05-F1</strain>
    </source>
</reference>
<evidence type="ECO:0000313" key="2">
    <source>
        <dbReference type="Proteomes" id="UP000196052"/>
    </source>
</evidence>
<gene>
    <name evidence="1" type="ORF">BC05F1_03363</name>
</gene>
<name>A0A1C4EBB7_9BACI</name>
<organism evidence="1 2">
    <name type="scientific">Bacillus wiedmannii</name>
    <dbReference type="NCBI Taxonomy" id="1890302"/>
    <lineage>
        <taxon>Bacteria</taxon>
        <taxon>Bacillati</taxon>
        <taxon>Bacillota</taxon>
        <taxon>Bacilli</taxon>
        <taxon>Bacillales</taxon>
        <taxon>Bacillaceae</taxon>
        <taxon>Bacillus</taxon>
        <taxon>Bacillus cereus group</taxon>
    </lineage>
</organism>
<dbReference type="Proteomes" id="UP000196052">
    <property type="component" value="Unassembled WGS sequence"/>
</dbReference>
<accession>A0A1C4EBB7</accession>
<dbReference type="EMBL" id="FMBE01000013">
    <property type="protein sequence ID" value="SCC40926.1"/>
    <property type="molecule type" value="Genomic_DNA"/>
</dbReference>
<proteinExistence type="predicted"/>
<protein>
    <submittedName>
        <fullName evidence="1">Uncharacterized protein</fullName>
    </submittedName>
</protein>
<evidence type="ECO:0000313" key="1">
    <source>
        <dbReference type="EMBL" id="SCC40926.1"/>
    </source>
</evidence>